<name>A0ABU1J6J0_9MICC</name>
<dbReference type="Gene3D" id="3.40.630.30">
    <property type="match status" value="1"/>
</dbReference>
<dbReference type="Proteomes" id="UP001185069">
    <property type="component" value="Unassembled WGS sequence"/>
</dbReference>
<dbReference type="InterPro" id="IPR016181">
    <property type="entry name" value="Acyl_CoA_acyltransferase"/>
</dbReference>
<evidence type="ECO:0000313" key="2">
    <source>
        <dbReference type="EMBL" id="MDR6268040.1"/>
    </source>
</evidence>
<evidence type="ECO:0000259" key="1">
    <source>
        <dbReference type="PROSITE" id="PS51186"/>
    </source>
</evidence>
<dbReference type="EMBL" id="JAVDQF010000001">
    <property type="protein sequence ID" value="MDR6268040.1"/>
    <property type="molecule type" value="Genomic_DNA"/>
</dbReference>
<organism evidence="2 3">
    <name type="scientific">Arthrobacter russicus</name>
    <dbReference type="NCBI Taxonomy" id="172040"/>
    <lineage>
        <taxon>Bacteria</taxon>
        <taxon>Bacillati</taxon>
        <taxon>Actinomycetota</taxon>
        <taxon>Actinomycetes</taxon>
        <taxon>Micrococcales</taxon>
        <taxon>Micrococcaceae</taxon>
        <taxon>Arthrobacter</taxon>
    </lineage>
</organism>
<feature type="domain" description="N-acetyltransferase" evidence="1">
    <location>
        <begin position="20"/>
        <end position="168"/>
    </location>
</feature>
<evidence type="ECO:0000313" key="3">
    <source>
        <dbReference type="Proteomes" id="UP001185069"/>
    </source>
</evidence>
<reference evidence="2 3" key="1">
    <citation type="submission" date="2023-07" db="EMBL/GenBank/DDBJ databases">
        <title>Sequencing the genomes of 1000 actinobacteria strains.</title>
        <authorList>
            <person name="Klenk H.-P."/>
        </authorList>
    </citation>
    <scope>NUCLEOTIDE SEQUENCE [LARGE SCALE GENOMIC DNA]</scope>
    <source>
        <strain evidence="2 3">DSM 14555</strain>
    </source>
</reference>
<dbReference type="InterPro" id="IPR000182">
    <property type="entry name" value="GNAT_dom"/>
</dbReference>
<dbReference type="RefSeq" id="WP_309795443.1">
    <property type="nucleotide sequence ID" value="NZ_BAAAHY010000006.1"/>
</dbReference>
<dbReference type="Pfam" id="PF00583">
    <property type="entry name" value="Acetyltransf_1"/>
    <property type="match status" value="1"/>
</dbReference>
<dbReference type="SUPFAM" id="SSF55729">
    <property type="entry name" value="Acyl-CoA N-acyltransferases (Nat)"/>
    <property type="match status" value="1"/>
</dbReference>
<proteinExistence type="predicted"/>
<dbReference type="CDD" id="cd04301">
    <property type="entry name" value="NAT_SF"/>
    <property type="match status" value="1"/>
</dbReference>
<dbReference type="PROSITE" id="PS51186">
    <property type="entry name" value="GNAT"/>
    <property type="match status" value="1"/>
</dbReference>
<sequence>MSSKVTLIARTSPLRFDPDISTRSLSAEDIPALGELQFNAYDQGLGEQSVAAATAEMREVFAGKYGNLLTEISQVAVDETGKIIAGVLVVEHAPEAEGPTAPLLIELFTDRDHRRQGLAERLVVISGDLLFNAGYQEVAVSVDDSNAAALALYLSLDFRRWENDDEQD</sequence>
<keyword evidence="3" id="KW-1185">Reference proteome</keyword>
<gene>
    <name evidence="2" type="ORF">JOE69_000278</name>
</gene>
<comment type="caution">
    <text evidence="2">The sequence shown here is derived from an EMBL/GenBank/DDBJ whole genome shotgun (WGS) entry which is preliminary data.</text>
</comment>
<protein>
    <submittedName>
        <fullName evidence="2">Ribosomal protein S18 acetylase RimI-like enzyme</fullName>
    </submittedName>
</protein>
<accession>A0ABU1J6J0</accession>